<feature type="transmembrane region" description="Helical" evidence="1">
    <location>
        <begin position="184"/>
        <end position="202"/>
    </location>
</feature>
<feature type="transmembrane region" description="Helical" evidence="1">
    <location>
        <begin position="278"/>
        <end position="301"/>
    </location>
</feature>
<dbReference type="InterPro" id="IPR052173">
    <property type="entry name" value="Beta-lactam_resp_regulator"/>
</dbReference>
<feature type="transmembrane region" description="Helical" evidence="1">
    <location>
        <begin position="6"/>
        <end position="23"/>
    </location>
</feature>
<sequence length="428" mass="48669">MLIYFVLNSAIAFVALTLIRFGHGSPRSNYYLSTFALATWLIPYHWIAQWAAHQTIVNPLILRQVQQQVGTLLPTTNMISVTSAEAPTTVLVVLLTLGGGYFILTLLQNVRATRSILDAPCFHHDFKLSEHYKTPIYRSTHVSTGLLLGLRKPKIVIAADLQDPQQIDIVVAHERTHQRRHDNLRLLFLSYMACLFWWNPWVRWLVQRNRFLIEALCDAQTGDHLGRVFYLEQLASLLLTRQQRTRHPIANAALSKKRNNIERLQLLKEPNRMTLPKMLMYSFVFCVSLSAVTWTSFASALTPMVESTKADSKGALIEFDIEITEYDDTAGTSVSRSELSVWVDFNKRARVQIGENYRFDFTISDRDDSAAVDMEIVDLRGAEPQVIASPSMRIAYGKSGLIEIANDTQTSPEFSVRLQLERATQPRS</sequence>
<evidence type="ECO:0000259" key="2">
    <source>
        <dbReference type="Pfam" id="PF05569"/>
    </source>
</evidence>
<dbReference type="STRING" id="1517416.IDAT_10550"/>
<dbReference type="PANTHER" id="PTHR34978:SF3">
    <property type="entry name" value="SLR0241 PROTEIN"/>
    <property type="match status" value="1"/>
</dbReference>
<dbReference type="eggNOG" id="COG4219">
    <property type="taxonomic scope" value="Bacteria"/>
</dbReference>
<dbReference type="CDD" id="cd07341">
    <property type="entry name" value="M56_BlaR1_MecR1_like"/>
    <property type="match status" value="1"/>
</dbReference>
<dbReference type="Proteomes" id="UP000053718">
    <property type="component" value="Unassembled WGS sequence"/>
</dbReference>
<organism evidence="3 4">
    <name type="scientific">Pseudidiomarina atlantica</name>
    <dbReference type="NCBI Taxonomy" id="1517416"/>
    <lineage>
        <taxon>Bacteria</taxon>
        <taxon>Pseudomonadati</taxon>
        <taxon>Pseudomonadota</taxon>
        <taxon>Gammaproteobacteria</taxon>
        <taxon>Alteromonadales</taxon>
        <taxon>Idiomarinaceae</taxon>
        <taxon>Pseudidiomarina</taxon>
    </lineage>
</organism>
<evidence type="ECO:0000313" key="4">
    <source>
        <dbReference type="Proteomes" id="UP000053718"/>
    </source>
</evidence>
<feature type="transmembrane region" description="Helical" evidence="1">
    <location>
        <begin position="86"/>
        <end position="107"/>
    </location>
</feature>
<comment type="caution">
    <text evidence="3">The sequence shown here is derived from an EMBL/GenBank/DDBJ whole genome shotgun (WGS) entry which is preliminary data.</text>
</comment>
<dbReference type="RefSeq" id="WP_034733407.1">
    <property type="nucleotide sequence ID" value="NZ_JPIN01000012.1"/>
</dbReference>
<proteinExistence type="predicted"/>
<keyword evidence="4" id="KW-1185">Reference proteome</keyword>
<dbReference type="PANTHER" id="PTHR34978">
    <property type="entry name" value="POSSIBLE SENSOR-TRANSDUCER PROTEIN BLAR"/>
    <property type="match status" value="1"/>
</dbReference>
<dbReference type="EMBL" id="JPIN01000012">
    <property type="protein sequence ID" value="KFZ28026.1"/>
    <property type="molecule type" value="Genomic_DNA"/>
</dbReference>
<dbReference type="AlphaFoldDB" id="A0A094J612"/>
<keyword evidence="1" id="KW-1133">Transmembrane helix</keyword>
<gene>
    <name evidence="3" type="ORF">IDAT_10550</name>
</gene>
<keyword evidence="1" id="KW-0472">Membrane</keyword>
<dbReference type="InterPro" id="IPR008756">
    <property type="entry name" value="Peptidase_M56"/>
</dbReference>
<reference evidence="3 4" key="1">
    <citation type="submission" date="2014-06" db="EMBL/GenBank/DDBJ databases">
        <title>Draft genome sequence of Idiomarina sp. MCCC 1A10513.</title>
        <authorList>
            <person name="Du J."/>
            <person name="Lai Q."/>
            <person name="Shao Z."/>
        </authorList>
    </citation>
    <scope>NUCLEOTIDE SEQUENCE [LARGE SCALE GENOMIC DNA]</scope>
    <source>
        <strain evidence="3 4">MCCC 1A10513</strain>
    </source>
</reference>
<feature type="domain" description="Peptidase M56" evidence="2">
    <location>
        <begin position="124"/>
        <end position="266"/>
    </location>
</feature>
<dbReference type="Pfam" id="PF05569">
    <property type="entry name" value="Peptidase_M56"/>
    <property type="match status" value="1"/>
</dbReference>
<name>A0A094J612_9GAMM</name>
<dbReference type="OrthoDB" id="6381062at2"/>
<evidence type="ECO:0000256" key="1">
    <source>
        <dbReference type="SAM" id="Phobius"/>
    </source>
</evidence>
<keyword evidence="1" id="KW-0812">Transmembrane</keyword>
<evidence type="ECO:0000313" key="3">
    <source>
        <dbReference type="EMBL" id="KFZ28026.1"/>
    </source>
</evidence>
<accession>A0A094J612</accession>
<protein>
    <recommendedName>
        <fullName evidence="2">Peptidase M56 domain-containing protein</fullName>
    </recommendedName>
</protein>